<protein>
    <submittedName>
        <fullName evidence="1">Uncharacterized protein</fullName>
    </submittedName>
</protein>
<accession>A0A6M3XWS4</accession>
<evidence type="ECO:0000313" key="1">
    <source>
        <dbReference type="EMBL" id="QJI02439.1"/>
    </source>
</evidence>
<sequence length="106" mass="11423">MDPSFHQKSAASDGGLTRVWLVDPKGALPGAFSMHNTLEFPNDAAVCLLSDVLETDPIPSKYYLSPRACLGILRRAEKRGKTLPPALRQALATTAEAVPEEMEATT</sequence>
<proteinExistence type="predicted"/>
<dbReference type="EMBL" id="MT145002">
    <property type="protein sequence ID" value="QJI02439.1"/>
    <property type="molecule type" value="Genomic_DNA"/>
</dbReference>
<name>A0A6M3XWS4_9ZZZZ</name>
<gene>
    <name evidence="1" type="ORF">TM448B03246_0005</name>
</gene>
<dbReference type="AlphaFoldDB" id="A0A6M3XWS4"/>
<reference evidence="1" key="1">
    <citation type="submission" date="2020-03" db="EMBL/GenBank/DDBJ databases">
        <title>The deep terrestrial virosphere.</title>
        <authorList>
            <person name="Holmfeldt K."/>
            <person name="Nilsson E."/>
            <person name="Simone D."/>
            <person name="Lopez-Fernandez M."/>
            <person name="Wu X."/>
            <person name="de Brujin I."/>
            <person name="Lundin D."/>
            <person name="Andersson A."/>
            <person name="Bertilsson S."/>
            <person name="Dopson M."/>
        </authorList>
    </citation>
    <scope>NUCLEOTIDE SEQUENCE</scope>
    <source>
        <strain evidence="1">TM448B03246</strain>
    </source>
</reference>
<organism evidence="1">
    <name type="scientific">viral metagenome</name>
    <dbReference type="NCBI Taxonomy" id="1070528"/>
    <lineage>
        <taxon>unclassified sequences</taxon>
        <taxon>metagenomes</taxon>
        <taxon>organismal metagenomes</taxon>
    </lineage>
</organism>